<organism evidence="10 11">
    <name type="scientific">Amycolatopsis bullii</name>
    <dbReference type="NCBI Taxonomy" id="941987"/>
    <lineage>
        <taxon>Bacteria</taxon>
        <taxon>Bacillati</taxon>
        <taxon>Actinomycetota</taxon>
        <taxon>Actinomycetes</taxon>
        <taxon>Pseudonocardiales</taxon>
        <taxon>Pseudonocardiaceae</taxon>
        <taxon>Amycolatopsis</taxon>
    </lineage>
</organism>
<dbReference type="CDD" id="cd14014">
    <property type="entry name" value="STKc_PknB_like"/>
    <property type="match status" value="1"/>
</dbReference>
<evidence type="ECO:0000256" key="7">
    <source>
        <dbReference type="ARBA" id="ARBA00047899"/>
    </source>
</evidence>
<dbReference type="PANTHER" id="PTHR24363:SF0">
    <property type="entry name" value="SERINE_THREONINE KINASE LIKE DOMAIN CONTAINING 1"/>
    <property type="match status" value="1"/>
</dbReference>
<dbReference type="Pfam" id="PF16918">
    <property type="entry name" value="PknG_TPR"/>
    <property type="match status" value="1"/>
</dbReference>
<evidence type="ECO:0000256" key="8">
    <source>
        <dbReference type="ARBA" id="ARBA00048679"/>
    </source>
</evidence>
<keyword evidence="2 10" id="KW-0723">Serine/threonine-protein kinase</keyword>
<evidence type="ECO:0000256" key="4">
    <source>
        <dbReference type="ARBA" id="ARBA00022741"/>
    </source>
</evidence>
<dbReference type="SUPFAM" id="SSF48452">
    <property type="entry name" value="TPR-like"/>
    <property type="match status" value="1"/>
</dbReference>
<dbReference type="SMART" id="SM00220">
    <property type="entry name" value="S_TKc"/>
    <property type="match status" value="1"/>
</dbReference>
<dbReference type="Gene3D" id="1.25.40.10">
    <property type="entry name" value="Tetratricopeptide repeat domain"/>
    <property type="match status" value="1"/>
</dbReference>
<dbReference type="EC" id="2.7.11.1" evidence="1"/>
<reference evidence="11" key="1">
    <citation type="journal article" date="2019" name="Int. J. Syst. Evol. Microbiol.">
        <title>The Global Catalogue of Microorganisms (GCM) 10K type strain sequencing project: providing services to taxonomists for standard genome sequencing and annotation.</title>
        <authorList>
            <consortium name="The Broad Institute Genomics Platform"/>
            <consortium name="The Broad Institute Genome Sequencing Center for Infectious Disease"/>
            <person name="Wu L."/>
            <person name="Ma J."/>
        </authorList>
    </citation>
    <scope>NUCLEOTIDE SEQUENCE [LARGE SCALE GENOMIC DNA]</scope>
    <source>
        <strain evidence="11">CGMCC 4.7680</strain>
    </source>
</reference>
<evidence type="ECO:0000256" key="6">
    <source>
        <dbReference type="ARBA" id="ARBA00022840"/>
    </source>
</evidence>
<name>A0ABQ3K8Z0_9PSEU</name>
<dbReference type="InterPro" id="IPR031636">
    <property type="entry name" value="PknG_TPR"/>
</dbReference>
<dbReference type="InterPro" id="IPR000719">
    <property type="entry name" value="Prot_kinase_dom"/>
</dbReference>
<dbReference type="RefSeq" id="WP_191309772.1">
    <property type="nucleotide sequence ID" value="NZ_BNAW01000008.1"/>
</dbReference>
<dbReference type="Pfam" id="PF00069">
    <property type="entry name" value="Pkinase"/>
    <property type="match status" value="1"/>
</dbReference>
<dbReference type="PANTHER" id="PTHR24363">
    <property type="entry name" value="SERINE/THREONINE PROTEIN KINASE"/>
    <property type="match status" value="1"/>
</dbReference>
<comment type="catalytic activity">
    <reaction evidence="7">
        <text>L-threonyl-[protein] + ATP = O-phospho-L-threonyl-[protein] + ADP + H(+)</text>
        <dbReference type="Rhea" id="RHEA:46608"/>
        <dbReference type="Rhea" id="RHEA-COMP:11060"/>
        <dbReference type="Rhea" id="RHEA-COMP:11605"/>
        <dbReference type="ChEBI" id="CHEBI:15378"/>
        <dbReference type="ChEBI" id="CHEBI:30013"/>
        <dbReference type="ChEBI" id="CHEBI:30616"/>
        <dbReference type="ChEBI" id="CHEBI:61977"/>
        <dbReference type="ChEBI" id="CHEBI:456216"/>
        <dbReference type="EC" id="2.7.11.1"/>
    </reaction>
</comment>
<keyword evidence="11" id="KW-1185">Reference proteome</keyword>
<dbReference type="GO" id="GO:0004674">
    <property type="term" value="F:protein serine/threonine kinase activity"/>
    <property type="evidence" value="ECO:0007669"/>
    <property type="project" value="UniProtKB-KW"/>
</dbReference>
<proteinExistence type="predicted"/>
<evidence type="ECO:0000259" key="9">
    <source>
        <dbReference type="PROSITE" id="PS50011"/>
    </source>
</evidence>
<dbReference type="Proteomes" id="UP000649955">
    <property type="component" value="Unassembled WGS sequence"/>
</dbReference>
<comment type="catalytic activity">
    <reaction evidence="8">
        <text>L-seryl-[protein] + ATP = O-phospho-L-seryl-[protein] + ADP + H(+)</text>
        <dbReference type="Rhea" id="RHEA:17989"/>
        <dbReference type="Rhea" id="RHEA-COMP:9863"/>
        <dbReference type="Rhea" id="RHEA-COMP:11604"/>
        <dbReference type="ChEBI" id="CHEBI:15378"/>
        <dbReference type="ChEBI" id="CHEBI:29999"/>
        <dbReference type="ChEBI" id="CHEBI:30616"/>
        <dbReference type="ChEBI" id="CHEBI:83421"/>
        <dbReference type="ChEBI" id="CHEBI:456216"/>
        <dbReference type="EC" id="2.7.11.1"/>
    </reaction>
</comment>
<comment type="caution">
    <text evidence="10">The sequence shown here is derived from an EMBL/GenBank/DDBJ whole genome shotgun (WGS) entry which is preliminary data.</text>
</comment>
<feature type="domain" description="Protein kinase" evidence="9">
    <location>
        <begin position="128"/>
        <end position="396"/>
    </location>
</feature>
<evidence type="ECO:0000256" key="1">
    <source>
        <dbReference type="ARBA" id="ARBA00012513"/>
    </source>
</evidence>
<dbReference type="InterPro" id="IPR011990">
    <property type="entry name" value="TPR-like_helical_dom_sf"/>
</dbReference>
<gene>
    <name evidence="10" type="ORF">GCM10017567_26660</name>
</gene>
<dbReference type="Gene3D" id="1.10.510.10">
    <property type="entry name" value="Transferase(Phosphotransferase) domain 1"/>
    <property type="match status" value="1"/>
</dbReference>
<dbReference type="EMBL" id="BNAW01000008">
    <property type="protein sequence ID" value="GHG08639.1"/>
    <property type="molecule type" value="Genomic_DNA"/>
</dbReference>
<evidence type="ECO:0000313" key="11">
    <source>
        <dbReference type="Proteomes" id="UP000649955"/>
    </source>
</evidence>
<accession>A0ABQ3K8Z0</accession>
<evidence type="ECO:0000313" key="10">
    <source>
        <dbReference type="EMBL" id="GHG08639.1"/>
    </source>
</evidence>
<dbReference type="InterPro" id="IPR031634">
    <property type="entry name" value="PknG_rubred"/>
</dbReference>
<evidence type="ECO:0000256" key="2">
    <source>
        <dbReference type="ARBA" id="ARBA00022527"/>
    </source>
</evidence>
<dbReference type="Pfam" id="PF16919">
    <property type="entry name" value="PknG_rubred"/>
    <property type="match status" value="1"/>
</dbReference>
<evidence type="ECO:0000256" key="3">
    <source>
        <dbReference type="ARBA" id="ARBA00022679"/>
    </source>
</evidence>
<evidence type="ECO:0000256" key="5">
    <source>
        <dbReference type="ARBA" id="ARBA00022777"/>
    </source>
</evidence>
<dbReference type="Gene3D" id="3.30.200.20">
    <property type="entry name" value="Phosphorylase Kinase, domain 1"/>
    <property type="match status" value="1"/>
</dbReference>
<keyword evidence="4" id="KW-0547">Nucleotide-binding</keyword>
<keyword evidence="3" id="KW-0808">Transferase</keyword>
<protein>
    <recommendedName>
        <fullName evidence="1">non-specific serine/threonine protein kinase</fullName>
        <ecNumber evidence="1">2.7.11.1</ecNumber>
    </recommendedName>
</protein>
<keyword evidence="5 10" id="KW-0418">Kinase</keyword>
<sequence length="739" mass="79851">MTTGTAWCHGRPVGPIGFCEVCGRRRVPAEPPSAAAPAPESTRRSVELWSGEADFQSLPAIEVPDPEKLVLTDPDYPEQHRFCGHCGEPVGRAYAGEPAFAEGFCENCGERFSFLPKLNRGERVGDRYEVLGCFARGGLGWVYLATDTALAGQHVALKGVINSGNAVLRAMARVERDVLVRLDHPNIVRINDFVEHVPPGGGAPDTYLVMEYVGGRSLRDLLKQGPPPRVEHVIVYGRAILGALDYLHGEGLLYCDMKPENVIHGDKRVKVIDLGAARSLEDPAGPSVGTEGFQAPAHELARHGLTVRSDLHTVGRTLQVLLEAASEDADADRIAGGLDALKRVLERAVAPFERRFATASEMAEQLDGVRREILSLRDERPRPVPSALFEDTAELLDDGLGAVPGLGHWLTLPAQGALSRESAPEGGAPDRWLDLGLPGAADGAGRLPIPRVAPEDAAAAFIATAGAPGPHRWLDKLAMFGERSVEIAFARTRALVALGDAHAAATALADAEEQLGTEAARDWRAAWHHGLLALARDDAEQASAAFDRVHRSWPGELAPKLALGFCAELRGRTAAAERWYRSVWHRDHGQVSAAFGLARCSLRTHGRDTAVALLDAVPPISRHYDAARIAAVRIRAGRLPSGPPGRDDFADAARRLPELYLDREAQDRLEALVREAALAGLGGDEGWDGGELLGERVTERGLRSLLEQSLRRLAERARDRDEHGVLVDLANSVRPKTRR</sequence>
<dbReference type="InterPro" id="IPR011009">
    <property type="entry name" value="Kinase-like_dom_sf"/>
</dbReference>
<dbReference type="PROSITE" id="PS50011">
    <property type="entry name" value="PROTEIN_KINASE_DOM"/>
    <property type="match status" value="1"/>
</dbReference>
<dbReference type="SUPFAM" id="SSF56112">
    <property type="entry name" value="Protein kinase-like (PK-like)"/>
    <property type="match status" value="1"/>
</dbReference>
<keyword evidence="6" id="KW-0067">ATP-binding</keyword>